<keyword evidence="8" id="KW-0675">Receptor</keyword>
<keyword evidence="5" id="KW-0677">Repeat</keyword>
<feature type="domain" description="Leucine-rich repeat-containing N-terminal plant-type" evidence="10">
    <location>
        <begin position="9"/>
        <end position="31"/>
    </location>
</feature>
<protein>
    <recommendedName>
        <fullName evidence="10">Leucine-rich repeat-containing N-terminal plant-type domain-containing protein</fullName>
    </recommendedName>
</protein>
<dbReference type="OrthoDB" id="989710at2759"/>
<comment type="subcellular location">
    <subcellularLocation>
        <location evidence="1">Membrane</location>
        <topology evidence="1">Single-pass membrane protein</topology>
    </subcellularLocation>
</comment>
<evidence type="ECO:0000256" key="5">
    <source>
        <dbReference type="ARBA" id="ARBA00022737"/>
    </source>
</evidence>
<evidence type="ECO:0000256" key="7">
    <source>
        <dbReference type="ARBA" id="ARBA00023136"/>
    </source>
</evidence>
<gene>
    <name evidence="11" type="ORF">CCACVL1_15528</name>
</gene>
<proteinExistence type="predicted"/>
<dbReference type="OMA" id="HYVKCDS"/>
<keyword evidence="3" id="KW-0812">Transmembrane</keyword>
<dbReference type="EMBL" id="AWWV01010865">
    <property type="protein sequence ID" value="OMO76619.1"/>
    <property type="molecule type" value="Genomic_DNA"/>
</dbReference>
<sequence>MAKLAAALHPLPPTWSINSSSSYCEWHGVTCHSSGYVSKINLTSKSLHGHLPSKFPPFPLLRVLDFSNNSFTGSFPSLEKIPLLEELFLDDNNFTRIPLGFFQELSSHLQVLILANNPSLAPWRIPISFTRFKSLTQFFAHETNLMGSIPDIFHSVPLMYLSLFNNNLTGNLPASLGGSKVIHFWLQNQKIGLTGPIDVLSNMTHLTQVILNGNRFSGPIPDLSNCKSLLLLLLHYNHLAGVIPQSLASLPNLKYVYMNDNQLQGPMPSFLLAKIMDGSLINNNFCTDNGDPCDPQVTTLLEISSDLSYPYRLSLTWQGNDACNDWKYVTCDSEKNVTHIDLGNQQFKGTISPAFANLTRLQYLYLNDNNLTGSIPVSLTKLPNLRVLDVSNNNLSGDIPAFGPGVLLNTTGNPGLIPNNEPGADGTMPKGMAVDLLSKFDEYEHALKLVPFLFCDFCPSC</sequence>
<keyword evidence="4" id="KW-0732">Signal</keyword>
<dbReference type="STRING" id="210143.A0A1R3I241"/>
<dbReference type="GO" id="GO:0016020">
    <property type="term" value="C:membrane"/>
    <property type="evidence" value="ECO:0007669"/>
    <property type="project" value="UniProtKB-SubCell"/>
</dbReference>
<dbReference type="InterPro" id="IPR013210">
    <property type="entry name" value="LRR_N_plant-typ"/>
</dbReference>
<evidence type="ECO:0000313" key="12">
    <source>
        <dbReference type="Proteomes" id="UP000188268"/>
    </source>
</evidence>
<dbReference type="PANTHER" id="PTHR47986">
    <property type="entry name" value="OSJNBA0070M12.3 PROTEIN"/>
    <property type="match status" value="1"/>
</dbReference>
<evidence type="ECO:0000256" key="1">
    <source>
        <dbReference type="ARBA" id="ARBA00004167"/>
    </source>
</evidence>
<keyword evidence="7" id="KW-0472">Membrane</keyword>
<evidence type="ECO:0000256" key="9">
    <source>
        <dbReference type="ARBA" id="ARBA00023180"/>
    </source>
</evidence>
<dbReference type="InterPro" id="IPR003591">
    <property type="entry name" value="Leu-rich_rpt_typical-subtyp"/>
</dbReference>
<dbReference type="Pfam" id="PF13855">
    <property type="entry name" value="LRR_8"/>
    <property type="match status" value="1"/>
</dbReference>
<dbReference type="FunFam" id="3.80.10.10:FF:000129">
    <property type="entry name" value="Leucine-rich repeat receptor-like kinase"/>
    <property type="match status" value="1"/>
</dbReference>
<evidence type="ECO:0000256" key="8">
    <source>
        <dbReference type="ARBA" id="ARBA00023170"/>
    </source>
</evidence>
<reference evidence="11 12" key="1">
    <citation type="submission" date="2013-09" db="EMBL/GenBank/DDBJ databases">
        <title>Corchorus capsularis genome sequencing.</title>
        <authorList>
            <person name="Alam M."/>
            <person name="Haque M.S."/>
            <person name="Islam M.S."/>
            <person name="Emdad E.M."/>
            <person name="Islam M.M."/>
            <person name="Ahmed B."/>
            <person name="Halim A."/>
            <person name="Hossen Q.M.M."/>
            <person name="Hossain M.Z."/>
            <person name="Ahmed R."/>
            <person name="Khan M.M."/>
            <person name="Islam R."/>
            <person name="Rashid M.M."/>
            <person name="Khan S.A."/>
            <person name="Rahman M.S."/>
            <person name="Alam M."/>
        </authorList>
    </citation>
    <scope>NUCLEOTIDE SEQUENCE [LARGE SCALE GENOMIC DNA]</scope>
    <source>
        <strain evidence="12">cv. CVL-1</strain>
        <tissue evidence="11">Whole seedling</tissue>
    </source>
</reference>
<name>A0A1R3I241_COCAP</name>
<keyword evidence="12" id="KW-1185">Reference proteome</keyword>
<dbReference type="InterPro" id="IPR032675">
    <property type="entry name" value="LRR_dom_sf"/>
</dbReference>
<dbReference type="SMART" id="SM00369">
    <property type="entry name" value="LRR_TYP"/>
    <property type="match status" value="4"/>
</dbReference>
<keyword evidence="6" id="KW-1133">Transmembrane helix</keyword>
<keyword evidence="9" id="KW-0325">Glycoprotein</keyword>
<dbReference type="Gene3D" id="3.80.10.10">
    <property type="entry name" value="Ribonuclease Inhibitor"/>
    <property type="match status" value="2"/>
</dbReference>
<evidence type="ECO:0000256" key="2">
    <source>
        <dbReference type="ARBA" id="ARBA00022614"/>
    </source>
</evidence>
<dbReference type="AlphaFoldDB" id="A0A1R3I241"/>
<dbReference type="Pfam" id="PF00560">
    <property type="entry name" value="LRR_1"/>
    <property type="match status" value="2"/>
</dbReference>
<dbReference type="SUPFAM" id="SSF52058">
    <property type="entry name" value="L domain-like"/>
    <property type="match status" value="2"/>
</dbReference>
<dbReference type="Pfam" id="PF08263">
    <property type="entry name" value="LRRNT_2"/>
    <property type="match status" value="2"/>
</dbReference>
<evidence type="ECO:0000313" key="11">
    <source>
        <dbReference type="EMBL" id="OMO76619.1"/>
    </source>
</evidence>
<feature type="domain" description="Leucine-rich repeat-containing N-terminal plant-type" evidence="10">
    <location>
        <begin position="294"/>
        <end position="332"/>
    </location>
</feature>
<evidence type="ECO:0000256" key="3">
    <source>
        <dbReference type="ARBA" id="ARBA00022692"/>
    </source>
</evidence>
<dbReference type="PANTHER" id="PTHR47986:SF10">
    <property type="entry name" value="RECEPTOR-LIKE KINASE TMK4"/>
    <property type="match status" value="1"/>
</dbReference>
<dbReference type="Gramene" id="OMO76619">
    <property type="protein sequence ID" value="OMO76619"/>
    <property type="gene ID" value="CCACVL1_15528"/>
</dbReference>
<accession>A0A1R3I241</accession>
<evidence type="ECO:0000256" key="4">
    <source>
        <dbReference type="ARBA" id="ARBA00022729"/>
    </source>
</evidence>
<evidence type="ECO:0000259" key="10">
    <source>
        <dbReference type="Pfam" id="PF08263"/>
    </source>
</evidence>
<evidence type="ECO:0000256" key="6">
    <source>
        <dbReference type="ARBA" id="ARBA00022989"/>
    </source>
</evidence>
<comment type="caution">
    <text evidence="11">The sequence shown here is derived from an EMBL/GenBank/DDBJ whole genome shotgun (WGS) entry which is preliminary data.</text>
</comment>
<keyword evidence="2" id="KW-0433">Leucine-rich repeat</keyword>
<dbReference type="InterPro" id="IPR052422">
    <property type="entry name" value="Auxin_Ser/Thr_Kinase"/>
</dbReference>
<dbReference type="Proteomes" id="UP000188268">
    <property type="component" value="Unassembled WGS sequence"/>
</dbReference>
<dbReference type="InterPro" id="IPR001611">
    <property type="entry name" value="Leu-rich_rpt"/>
</dbReference>
<organism evidence="11 12">
    <name type="scientific">Corchorus capsularis</name>
    <name type="common">Jute</name>
    <dbReference type="NCBI Taxonomy" id="210143"/>
    <lineage>
        <taxon>Eukaryota</taxon>
        <taxon>Viridiplantae</taxon>
        <taxon>Streptophyta</taxon>
        <taxon>Embryophyta</taxon>
        <taxon>Tracheophyta</taxon>
        <taxon>Spermatophyta</taxon>
        <taxon>Magnoliopsida</taxon>
        <taxon>eudicotyledons</taxon>
        <taxon>Gunneridae</taxon>
        <taxon>Pentapetalae</taxon>
        <taxon>rosids</taxon>
        <taxon>malvids</taxon>
        <taxon>Malvales</taxon>
        <taxon>Malvaceae</taxon>
        <taxon>Grewioideae</taxon>
        <taxon>Apeibeae</taxon>
        <taxon>Corchorus</taxon>
    </lineage>
</organism>